<feature type="region of interest" description="Disordered" evidence="1">
    <location>
        <begin position="1"/>
        <end position="28"/>
    </location>
</feature>
<dbReference type="Pfam" id="PF07722">
    <property type="entry name" value="Peptidase_C26"/>
    <property type="match status" value="1"/>
</dbReference>
<evidence type="ECO:0000313" key="3">
    <source>
        <dbReference type="Proteomes" id="UP000287224"/>
    </source>
</evidence>
<evidence type="ECO:0000256" key="1">
    <source>
        <dbReference type="SAM" id="MobiDB-lite"/>
    </source>
</evidence>
<keyword evidence="3" id="KW-1185">Reference proteome</keyword>
<accession>A0A401ZQJ2</accession>
<dbReference type="SUPFAM" id="SSF52317">
    <property type="entry name" value="Class I glutamine amidotransferase-like"/>
    <property type="match status" value="1"/>
</dbReference>
<sequence>MTTNSRSTVSVQEMAETHDGSQEQSRDVWSVEGASAYQPIIGIPILVKQESQGPVLMADAVGVWAVERMRARVFLIPLWPFPTHTHTYQSLWSLMQSIDGLLLPAGIQGTDWYTVWKADEHEPGSESWPIAWEMALAQLATYMGMPVLAIADGAEKWNCALGGTRRESPGESEPMTTLPPENWTRHTIRVRAQSALASVLQPAIRSQDGEQEPWELACMPQQGIEHLAPGLRSCAKTEDGWMVAFERSDGVFGLGILGRLDWGLDQKYGTAVFEAFLQACRTFDDARRQQEGWQSMRDELCSRISTLVAQNLPLLSNRHQLT</sequence>
<name>A0A401ZQJ2_9CHLR</name>
<dbReference type="EMBL" id="BIFQ01000002">
    <property type="protein sequence ID" value="GCE09135.1"/>
    <property type="molecule type" value="Genomic_DNA"/>
</dbReference>
<gene>
    <name evidence="2" type="primary">guaA_2</name>
    <name evidence="2" type="ORF">KDAU_64640</name>
</gene>
<keyword evidence="2" id="KW-0378">Hydrolase</keyword>
<proteinExistence type="predicted"/>
<reference evidence="3" key="1">
    <citation type="submission" date="2018-12" db="EMBL/GenBank/DDBJ databases">
        <title>Tengunoibacter tsumagoiensis gen. nov., sp. nov., Dictyobacter kobayashii sp. nov., D. alpinus sp. nov., and D. joshuensis sp. nov. and description of Dictyobacteraceae fam. nov. within the order Ktedonobacterales isolated from Tengu-no-mugimeshi.</title>
        <authorList>
            <person name="Wang C.M."/>
            <person name="Zheng Y."/>
            <person name="Sakai Y."/>
            <person name="Toyoda A."/>
            <person name="Minakuchi Y."/>
            <person name="Abe K."/>
            <person name="Yokota A."/>
            <person name="Yabe S."/>
        </authorList>
    </citation>
    <scope>NUCLEOTIDE SEQUENCE [LARGE SCALE GENOMIC DNA]</scope>
    <source>
        <strain evidence="3">S-27</strain>
    </source>
</reference>
<dbReference type="AlphaFoldDB" id="A0A401ZQJ2"/>
<feature type="compositionally biased region" description="Polar residues" evidence="1">
    <location>
        <begin position="1"/>
        <end position="11"/>
    </location>
</feature>
<organism evidence="2 3">
    <name type="scientific">Dictyobacter aurantiacus</name>
    <dbReference type="NCBI Taxonomy" id="1936993"/>
    <lineage>
        <taxon>Bacteria</taxon>
        <taxon>Bacillati</taxon>
        <taxon>Chloroflexota</taxon>
        <taxon>Ktedonobacteria</taxon>
        <taxon>Ktedonobacterales</taxon>
        <taxon>Dictyobacteraceae</taxon>
        <taxon>Dictyobacter</taxon>
    </lineage>
</organism>
<dbReference type="GO" id="GO:0016787">
    <property type="term" value="F:hydrolase activity"/>
    <property type="evidence" value="ECO:0007669"/>
    <property type="project" value="UniProtKB-KW"/>
</dbReference>
<dbReference type="InterPro" id="IPR011697">
    <property type="entry name" value="Peptidase_C26"/>
</dbReference>
<feature type="compositionally biased region" description="Basic and acidic residues" evidence="1">
    <location>
        <begin position="15"/>
        <end position="26"/>
    </location>
</feature>
<comment type="caution">
    <text evidence="2">The sequence shown here is derived from an EMBL/GenBank/DDBJ whole genome shotgun (WGS) entry which is preliminary data.</text>
</comment>
<dbReference type="InterPro" id="IPR029062">
    <property type="entry name" value="Class_I_gatase-like"/>
</dbReference>
<dbReference type="Gene3D" id="3.40.50.880">
    <property type="match status" value="1"/>
</dbReference>
<dbReference type="Proteomes" id="UP000287224">
    <property type="component" value="Unassembled WGS sequence"/>
</dbReference>
<protein>
    <submittedName>
        <fullName evidence="2">Gamma-glutamyl-gamma-aminobutyrate hydrolase</fullName>
    </submittedName>
</protein>
<evidence type="ECO:0000313" key="2">
    <source>
        <dbReference type="EMBL" id="GCE09135.1"/>
    </source>
</evidence>